<sequence>MARAVLDSSESYPCDPSSWLRAAGPDVASQPMLQWSPDVLCATGDAHRRLRRAVTDSLARVDLLRLQKAVESVTASLVADWGPEGGADVVGQFAIPLVVTLIDRVLGLSDTVAEAAFQAMNVLRGSMEPAMSDRGQGQLVAVMARVVEAKRQAPGEDVASWLLAHPAGLSDLEAAHQLAVVYRFATEPTWNLIAHTLHRMTVDAEFGDEVVGGILTPHAAIDEVLHTDPPVRLSAPRFPRQMQIHASEELSSTRPIMVDLTAATVAGADRRVRRGNSGHLAWGGGAHRCPAEQIAKVIAGEALDQILHLIPDFGLSVPAGAVERRRFPSHRPLLSLPVTFTPLPRTPE</sequence>
<dbReference type="PRINTS" id="PR00359">
    <property type="entry name" value="BP450"/>
</dbReference>
<dbReference type="Gene3D" id="1.10.630.10">
    <property type="entry name" value="Cytochrome P450"/>
    <property type="match status" value="1"/>
</dbReference>
<keyword evidence="6" id="KW-0503">Monooxygenase</keyword>
<evidence type="ECO:0000256" key="4">
    <source>
        <dbReference type="ARBA" id="ARBA00023002"/>
    </source>
</evidence>
<evidence type="ECO:0000313" key="7">
    <source>
        <dbReference type="EMBL" id="SUA47350.1"/>
    </source>
</evidence>
<protein>
    <submittedName>
        <fullName evidence="7">Cytochrome P450 107B1</fullName>
        <ecNumber evidence="7">1.14.-.-</ecNumber>
    </submittedName>
</protein>
<evidence type="ECO:0000313" key="8">
    <source>
        <dbReference type="Proteomes" id="UP000255082"/>
    </source>
</evidence>
<dbReference type="GO" id="GO:0004497">
    <property type="term" value="F:monooxygenase activity"/>
    <property type="evidence" value="ECO:0007669"/>
    <property type="project" value="UniProtKB-KW"/>
</dbReference>
<dbReference type="InterPro" id="IPR002397">
    <property type="entry name" value="Cyt_P450_B"/>
</dbReference>
<dbReference type="EC" id="1.14.-.-" evidence="7"/>
<dbReference type="SUPFAM" id="SSF48264">
    <property type="entry name" value="Cytochrome P450"/>
    <property type="match status" value="1"/>
</dbReference>
<name>A0A378X148_9NOCA</name>
<keyword evidence="3" id="KW-0479">Metal-binding</keyword>
<keyword evidence="4 7" id="KW-0560">Oxidoreductase</keyword>
<proteinExistence type="inferred from homology"/>
<dbReference type="PANTHER" id="PTHR46696">
    <property type="entry name" value="P450, PUTATIVE (EUROFUNG)-RELATED"/>
    <property type="match status" value="1"/>
</dbReference>
<keyword evidence="5" id="KW-0408">Iron</keyword>
<dbReference type="InterPro" id="IPR036396">
    <property type="entry name" value="Cyt_P450_sf"/>
</dbReference>
<dbReference type="EMBL" id="UGRU01000001">
    <property type="protein sequence ID" value="SUA47350.1"/>
    <property type="molecule type" value="Genomic_DNA"/>
</dbReference>
<comment type="similarity">
    <text evidence="1">Belongs to the cytochrome P450 family.</text>
</comment>
<dbReference type="GO" id="GO:0005506">
    <property type="term" value="F:iron ion binding"/>
    <property type="evidence" value="ECO:0007669"/>
    <property type="project" value="InterPro"/>
</dbReference>
<dbReference type="PANTHER" id="PTHR46696:SF1">
    <property type="entry name" value="CYTOCHROME P450 YJIB-RELATED"/>
    <property type="match status" value="1"/>
</dbReference>
<accession>A0A378X148</accession>
<evidence type="ECO:0000256" key="1">
    <source>
        <dbReference type="ARBA" id="ARBA00010617"/>
    </source>
</evidence>
<evidence type="ECO:0000256" key="5">
    <source>
        <dbReference type="ARBA" id="ARBA00023004"/>
    </source>
</evidence>
<keyword evidence="2" id="KW-0349">Heme</keyword>
<dbReference type="PROSITE" id="PS00086">
    <property type="entry name" value="CYTOCHROME_P450"/>
    <property type="match status" value="1"/>
</dbReference>
<evidence type="ECO:0000256" key="3">
    <source>
        <dbReference type="ARBA" id="ARBA00022723"/>
    </source>
</evidence>
<dbReference type="GO" id="GO:0020037">
    <property type="term" value="F:heme binding"/>
    <property type="evidence" value="ECO:0007669"/>
    <property type="project" value="InterPro"/>
</dbReference>
<dbReference type="Proteomes" id="UP000255082">
    <property type="component" value="Unassembled WGS sequence"/>
</dbReference>
<gene>
    <name evidence="7" type="ORF">NCTC13184_05891</name>
</gene>
<reference evidence="7 8" key="1">
    <citation type="submission" date="2018-06" db="EMBL/GenBank/DDBJ databases">
        <authorList>
            <consortium name="Pathogen Informatics"/>
            <person name="Doyle S."/>
        </authorList>
    </citation>
    <scope>NUCLEOTIDE SEQUENCE [LARGE SCALE GENOMIC DNA]</scope>
    <source>
        <strain evidence="7 8">NCTC13184</strain>
    </source>
</reference>
<dbReference type="InterPro" id="IPR017972">
    <property type="entry name" value="Cyt_P450_CS"/>
</dbReference>
<dbReference type="AlphaFoldDB" id="A0A378X148"/>
<evidence type="ECO:0000256" key="2">
    <source>
        <dbReference type="ARBA" id="ARBA00022617"/>
    </source>
</evidence>
<evidence type="ECO:0000256" key="6">
    <source>
        <dbReference type="ARBA" id="ARBA00023033"/>
    </source>
</evidence>
<organism evidence="7 8">
    <name type="scientific">Nocardia africana</name>
    <dbReference type="NCBI Taxonomy" id="134964"/>
    <lineage>
        <taxon>Bacteria</taxon>
        <taxon>Bacillati</taxon>
        <taxon>Actinomycetota</taxon>
        <taxon>Actinomycetes</taxon>
        <taxon>Mycobacteriales</taxon>
        <taxon>Nocardiaceae</taxon>
        <taxon>Nocardia</taxon>
    </lineage>
</organism>
<dbReference type="GO" id="GO:0016705">
    <property type="term" value="F:oxidoreductase activity, acting on paired donors, with incorporation or reduction of molecular oxygen"/>
    <property type="evidence" value="ECO:0007669"/>
    <property type="project" value="InterPro"/>
</dbReference>